<dbReference type="InterPro" id="IPR050250">
    <property type="entry name" value="Macrolide_Exporter_MacB"/>
</dbReference>
<dbReference type="GO" id="GO:0005886">
    <property type="term" value="C:plasma membrane"/>
    <property type="evidence" value="ECO:0007669"/>
    <property type="project" value="UniProtKB-SubCell"/>
</dbReference>
<name>A0A6I3U7J4_STREE</name>
<keyword evidence="4 7" id="KW-1133">Transmembrane helix</keyword>
<feature type="transmembrane region" description="Helical" evidence="7">
    <location>
        <begin position="72"/>
        <end position="92"/>
    </location>
</feature>
<dbReference type="PANTHER" id="PTHR30572">
    <property type="entry name" value="MEMBRANE COMPONENT OF TRANSPORTER-RELATED"/>
    <property type="match status" value="1"/>
</dbReference>
<evidence type="ECO:0000256" key="7">
    <source>
        <dbReference type="SAM" id="Phobius"/>
    </source>
</evidence>
<feature type="domain" description="ABC3 transporter permease C-terminal" evidence="8">
    <location>
        <begin position="2"/>
        <end position="88"/>
    </location>
</feature>
<evidence type="ECO:0000313" key="10">
    <source>
        <dbReference type="Proteomes" id="UP000469505"/>
    </source>
</evidence>
<comment type="subcellular location">
    <subcellularLocation>
        <location evidence="1">Cell membrane</location>
        <topology evidence="1">Multi-pass membrane protein</topology>
    </subcellularLocation>
</comment>
<protein>
    <submittedName>
        <fullName evidence="9">FtsX-like permease family protein</fullName>
    </submittedName>
</protein>
<evidence type="ECO:0000256" key="5">
    <source>
        <dbReference type="ARBA" id="ARBA00023136"/>
    </source>
</evidence>
<evidence type="ECO:0000313" key="9">
    <source>
        <dbReference type="EMBL" id="MTV88484.1"/>
    </source>
</evidence>
<feature type="non-terminal residue" evidence="9">
    <location>
        <position position="93"/>
    </location>
</feature>
<sequence>AGISLFVGGTGVMNIMLVSVTERTREIGLRKALGATRGNILVQFLIESMILTLLGGVIGLGIAAGMTMLAGVLLQNMIAGIEVGVSLPIALFS</sequence>
<dbReference type="Pfam" id="PF02687">
    <property type="entry name" value="FtsX"/>
    <property type="match status" value="1"/>
</dbReference>
<evidence type="ECO:0000256" key="1">
    <source>
        <dbReference type="ARBA" id="ARBA00004651"/>
    </source>
</evidence>
<dbReference type="AlphaFoldDB" id="A0A6I3U7J4"/>
<feature type="transmembrane region" description="Helical" evidence="7">
    <location>
        <begin position="40"/>
        <end position="66"/>
    </location>
</feature>
<dbReference type="EMBL" id="WNHX01000757">
    <property type="protein sequence ID" value="MTV88484.1"/>
    <property type="molecule type" value="Genomic_DNA"/>
</dbReference>
<comment type="caution">
    <text evidence="9">The sequence shown here is derived from an EMBL/GenBank/DDBJ whole genome shotgun (WGS) entry which is preliminary data.</text>
</comment>
<evidence type="ECO:0000256" key="2">
    <source>
        <dbReference type="ARBA" id="ARBA00022475"/>
    </source>
</evidence>
<organism evidence="9 10">
    <name type="scientific">Streptococcus pneumoniae</name>
    <dbReference type="NCBI Taxonomy" id="1313"/>
    <lineage>
        <taxon>Bacteria</taxon>
        <taxon>Bacillati</taxon>
        <taxon>Bacillota</taxon>
        <taxon>Bacilli</taxon>
        <taxon>Lactobacillales</taxon>
        <taxon>Streptococcaceae</taxon>
        <taxon>Streptococcus</taxon>
    </lineage>
</organism>
<evidence type="ECO:0000259" key="8">
    <source>
        <dbReference type="Pfam" id="PF02687"/>
    </source>
</evidence>
<reference evidence="9 10" key="1">
    <citation type="submission" date="2019-11" db="EMBL/GenBank/DDBJ databases">
        <title>Growth characteristics of pneumococcus vary with the chemical composition of the capsule and with environmental conditions.</title>
        <authorList>
            <person name="Tothpal A."/>
            <person name="Desobry K."/>
            <person name="Joshi S."/>
            <person name="Wyllie A.L."/>
            <person name="Weinberger D.M."/>
        </authorList>
    </citation>
    <scope>NUCLEOTIDE SEQUENCE [LARGE SCALE GENOMIC DNA]</scope>
    <source>
        <strain evidence="10">pnumococcus35B</strain>
    </source>
</reference>
<keyword evidence="3 7" id="KW-0812">Transmembrane</keyword>
<evidence type="ECO:0000256" key="3">
    <source>
        <dbReference type="ARBA" id="ARBA00022692"/>
    </source>
</evidence>
<dbReference type="PANTHER" id="PTHR30572:SF4">
    <property type="entry name" value="ABC TRANSPORTER PERMEASE YTRF"/>
    <property type="match status" value="1"/>
</dbReference>
<keyword evidence="5 7" id="KW-0472">Membrane</keyword>
<feature type="non-terminal residue" evidence="9">
    <location>
        <position position="1"/>
    </location>
</feature>
<keyword evidence="2" id="KW-1003">Cell membrane</keyword>
<evidence type="ECO:0000256" key="4">
    <source>
        <dbReference type="ARBA" id="ARBA00022989"/>
    </source>
</evidence>
<dbReference type="GO" id="GO:0022857">
    <property type="term" value="F:transmembrane transporter activity"/>
    <property type="evidence" value="ECO:0007669"/>
    <property type="project" value="TreeGrafter"/>
</dbReference>
<dbReference type="InterPro" id="IPR003838">
    <property type="entry name" value="ABC3_permease_C"/>
</dbReference>
<gene>
    <name evidence="9" type="ORF">GM543_13565</name>
</gene>
<proteinExistence type="inferred from homology"/>
<dbReference type="Proteomes" id="UP000469505">
    <property type="component" value="Unassembled WGS sequence"/>
</dbReference>
<dbReference type="RefSeq" id="WP_162481176.1">
    <property type="nucleotide sequence ID" value="NZ_WNHX01000757.1"/>
</dbReference>
<evidence type="ECO:0000256" key="6">
    <source>
        <dbReference type="ARBA" id="ARBA00038076"/>
    </source>
</evidence>
<comment type="similarity">
    <text evidence="6">Belongs to the ABC-4 integral membrane protein family.</text>
</comment>
<accession>A0A6I3U7J4</accession>